<dbReference type="SMART" id="SM00320">
    <property type="entry name" value="WD40"/>
    <property type="match status" value="8"/>
</dbReference>
<evidence type="ECO:0000256" key="3">
    <source>
        <dbReference type="SAM" id="MobiDB-lite"/>
    </source>
</evidence>
<dbReference type="Pfam" id="PF00400">
    <property type="entry name" value="WD40"/>
    <property type="match status" value="2"/>
</dbReference>
<evidence type="ECO:0000256" key="2">
    <source>
        <dbReference type="SAM" id="Coils"/>
    </source>
</evidence>
<feature type="coiled-coil region" evidence="2">
    <location>
        <begin position="1090"/>
        <end position="1117"/>
    </location>
</feature>
<dbReference type="Gene3D" id="2.130.10.10">
    <property type="entry name" value="YVTN repeat-like/Quinoprotein amine dehydrogenase"/>
    <property type="match status" value="3"/>
</dbReference>
<dbReference type="InterPro" id="IPR036322">
    <property type="entry name" value="WD40_repeat_dom_sf"/>
</dbReference>
<dbReference type="EMBL" id="CP000585">
    <property type="protein sequence ID" value="ABO96282.1"/>
    <property type="molecule type" value="Genomic_DNA"/>
</dbReference>
<dbReference type="HOGENOM" id="CLU_003598_0_0_1"/>
<dbReference type="OrthoDB" id="497723at2759"/>
<dbReference type="InterPro" id="IPR001680">
    <property type="entry name" value="WD40_rpt"/>
</dbReference>
<feature type="coiled-coil region" evidence="2">
    <location>
        <begin position="762"/>
        <end position="930"/>
    </location>
</feature>
<feature type="repeat" description="WD" evidence="1">
    <location>
        <begin position="701"/>
        <end position="742"/>
    </location>
</feature>
<evidence type="ECO:0000313" key="5">
    <source>
        <dbReference type="Proteomes" id="UP000001568"/>
    </source>
</evidence>
<feature type="repeat" description="WD" evidence="1">
    <location>
        <begin position="570"/>
        <end position="611"/>
    </location>
</feature>
<dbReference type="RefSeq" id="XP_001417989.1">
    <property type="nucleotide sequence ID" value="XM_001417952.1"/>
</dbReference>
<reference evidence="4 5" key="1">
    <citation type="journal article" date="2007" name="Proc. Natl. Acad. Sci. U.S.A.">
        <title>The tiny eukaryote Ostreococcus provides genomic insights into the paradox of plankton speciation.</title>
        <authorList>
            <person name="Palenik B."/>
            <person name="Grimwood J."/>
            <person name="Aerts A."/>
            <person name="Rouze P."/>
            <person name="Salamov A."/>
            <person name="Putnam N."/>
            <person name="Dupont C."/>
            <person name="Jorgensen R."/>
            <person name="Derelle E."/>
            <person name="Rombauts S."/>
            <person name="Zhou K."/>
            <person name="Otillar R."/>
            <person name="Merchant S.S."/>
            <person name="Podell S."/>
            <person name="Gaasterland T."/>
            <person name="Napoli C."/>
            <person name="Gendler K."/>
            <person name="Manuell A."/>
            <person name="Tai V."/>
            <person name="Vallon O."/>
            <person name="Piganeau G."/>
            <person name="Jancek S."/>
            <person name="Heijde M."/>
            <person name="Jabbari K."/>
            <person name="Bowler C."/>
            <person name="Lohr M."/>
            <person name="Robbens S."/>
            <person name="Werner G."/>
            <person name="Dubchak I."/>
            <person name="Pazour G.J."/>
            <person name="Ren Q."/>
            <person name="Paulsen I."/>
            <person name="Delwiche C."/>
            <person name="Schmutz J."/>
            <person name="Rokhsar D."/>
            <person name="Van de Peer Y."/>
            <person name="Moreau H."/>
            <person name="Grigoriev I.V."/>
        </authorList>
    </citation>
    <scope>NUCLEOTIDE SEQUENCE [LARGE SCALE GENOMIC DNA]</scope>
    <source>
        <strain evidence="4 5">CCE9901</strain>
    </source>
</reference>
<dbReference type="KEGG" id="olu:OSTLU_31672"/>
<dbReference type="Proteomes" id="UP000001568">
    <property type="component" value="Chromosome 5"/>
</dbReference>
<feature type="region of interest" description="Disordered" evidence="3">
    <location>
        <begin position="1"/>
        <end position="24"/>
    </location>
</feature>
<dbReference type="PROSITE" id="PS50294">
    <property type="entry name" value="WD_REPEATS_REGION"/>
    <property type="match status" value="1"/>
</dbReference>
<dbReference type="PANTHER" id="PTHR32215">
    <property type="entry name" value="CILIA- AND FLAGELLA-ASSOCIATED PROTEIN 57"/>
    <property type="match status" value="1"/>
</dbReference>
<protein>
    <submittedName>
        <fullName evidence="4">Uncharacterized protein</fullName>
    </submittedName>
</protein>
<evidence type="ECO:0000313" key="4">
    <source>
        <dbReference type="EMBL" id="ABO96282.1"/>
    </source>
</evidence>
<keyword evidence="1" id="KW-0853">WD repeat</keyword>
<dbReference type="InterPro" id="IPR052993">
    <property type="entry name" value="CFA-57"/>
</dbReference>
<dbReference type="Gramene" id="ABO96282">
    <property type="protein sequence ID" value="ABO96282"/>
    <property type="gene ID" value="OSTLU_31672"/>
</dbReference>
<dbReference type="PANTHER" id="PTHR32215:SF0">
    <property type="entry name" value="CILIA- AND FLAGELLA-ASSOCIATED PROTEIN 57"/>
    <property type="match status" value="1"/>
</dbReference>
<dbReference type="AlphaFoldDB" id="A4RXF1"/>
<evidence type="ECO:0000256" key="1">
    <source>
        <dbReference type="PROSITE-ProRule" id="PRU00221"/>
    </source>
</evidence>
<organism evidence="4 5">
    <name type="scientific">Ostreococcus lucimarinus (strain CCE9901)</name>
    <dbReference type="NCBI Taxonomy" id="436017"/>
    <lineage>
        <taxon>Eukaryota</taxon>
        <taxon>Viridiplantae</taxon>
        <taxon>Chlorophyta</taxon>
        <taxon>Mamiellophyceae</taxon>
        <taxon>Mamiellales</taxon>
        <taxon>Bathycoccaceae</taxon>
        <taxon>Ostreococcus</taxon>
    </lineage>
</organism>
<keyword evidence="2" id="KW-0175">Coiled coil</keyword>
<dbReference type="GeneID" id="5001740"/>
<gene>
    <name evidence="4" type="ORF">OSTLU_31672</name>
</gene>
<dbReference type="STRING" id="436017.A4RXF1"/>
<dbReference type="PROSITE" id="PS50082">
    <property type="entry name" value="WD_REPEATS_2"/>
    <property type="match status" value="2"/>
</dbReference>
<name>A4RXF1_OSTLU</name>
<feature type="coiled-coil region" evidence="2">
    <location>
        <begin position="992"/>
        <end position="1061"/>
    </location>
</feature>
<proteinExistence type="predicted"/>
<accession>A4RXF1</accession>
<feature type="coiled-coil region" evidence="2">
    <location>
        <begin position="1172"/>
        <end position="1224"/>
    </location>
</feature>
<dbReference type="eggNOG" id="ENOG502QTIS">
    <property type="taxonomic scope" value="Eukaryota"/>
</dbReference>
<keyword evidence="5" id="KW-1185">Reference proteome</keyword>
<dbReference type="OMA" id="FPHCNAV"/>
<dbReference type="SUPFAM" id="SSF50978">
    <property type="entry name" value="WD40 repeat-like"/>
    <property type="match status" value="2"/>
</dbReference>
<dbReference type="InterPro" id="IPR015943">
    <property type="entry name" value="WD40/YVTN_repeat-like_dom_sf"/>
</dbReference>
<sequence length="1227" mass="136289">MRGAHTSARGVMEANPAGSKRAGTGGMAMRRRAAFGLDAGARGRTHFIDDGSVAYVAGKLVVVYDFATGTQRFLPIAKDVREVSAMCAHASSSMIAVAVLDDGGECSIAMYDSQTFKKKRTLTRAMDSKPHVGVNASGGVGDRVSLDGLTFSEDGRSILGYSTTSHALVCWNVVDGSAVELPSPRRVVSTVAGEHSSAQRVSDPTLQIKHASFSPHEPGVISAVCAGGVFRMYRANETTVKPLMVKALNTLVKDEGRDATTHLWLKGDDKHVAIGTSTGQVIVLEGDEIVYELNVHRGGGETSNALPASDLDARTRVNCVESYKNGFITAGSSGDVVIVDRVPKKQVKNGRAYKCVKTLAARASADEDLYDTSTSGVPSIMDGDQVKGYEPALLEPQVARSVVAMSISPSSDNVICTLDNKHVLALSLTNADIMQANEMRFKRVLPDAHLNGVSSLDICRRRRIMVSVSATDKSMRLWNLTSNECEVLKEFLDNPLCVSIHPSGWIACVGFSDKLRLMHILNGDFRVVREFALKACRVVEFSKGGHLVASAVGATIYVYHVFTFESIAVLRGHCGKVKSVVWDNNDATLISSGADGAIYEWDVRAASKDDEKARRREHVHKGSAYTSITVVRQTGGIIACSSDAKLKELDDELKVVREFSSGGVALTHVAYSASLHRLFASTANGGVRVYKIPLTGEYVEFTGHGKPITSLKLSYDETTLHSAGDDGCLFTYDVKPDAAERSAGEIAPRMASKDDVLSSDEVLIARCDLDELNQRIVELQNQVKEISLQSQYQLRLKTAEMNEKVKSTEDEATRLLEYEKQRVSALERERDAIVRDTKRELERTIDDHEKRLTEAEDDYTSKMFTEVRRFDDLKMQSDAAKAEWEQLETKLVDEHEKEIEIMKGVFNARIATLKSDIDGLQKDRELMLEDFERARSVMDTEVDAEIEELKATYEARVRREHDSCLVLRGENGVTKTKYAVVKQNEDARLQEIETLRAEKATMAETIAALEAEAGSLHDTIDSHERAIETKNKNLVRANAKFARAEKQVAELAKVADDLREQQRPLEERVRARESDFEAMNEELLRYYNSNSALVRQVRDVKSQREALQRDVLRTRKQSADSAAVVKRFQRDLHECANNIQDAKLLKESVKAMYHKYINTDEAFEAWRDEACEMEAKRQRDHLEKTIAALRRQVKAEADSRRVEFHRVMRENQNLMREVDACRAEKAQ</sequence>